<evidence type="ECO:0000313" key="7">
    <source>
        <dbReference type="Proteomes" id="UP000549343"/>
    </source>
</evidence>
<name>A0A7W7MYE3_9ACTN</name>
<dbReference type="InterPro" id="IPR002577">
    <property type="entry name" value="HTH_HxlR"/>
</dbReference>
<evidence type="ECO:0000256" key="1">
    <source>
        <dbReference type="ARBA" id="ARBA00023015"/>
    </source>
</evidence>
<evidence type="ECO:0000313" key="6">
    <source>
        <dbReference type="EMBL" id="MBB4775806.1"/>
    </source>
</evidence>
<dbReference type="GO" id="GO:0003677">
    <property type="term" value="F:DNA binding"/>
    <property type="evidence" value="ECO:0007669"/>
    <property type="project" value="UniProtKB-KW"/>
</dbReference>
<keyword evidence="1" id="KW-0805">Transcription regulation</keyword>
<dbReference type="Gene3D" id="1.10.10.10">
    <property type="entry name" value="Winged helix-like DNA-binding domain superfamily/Winged helix DNA-binding domain"/>
    <property type="match status" value="1"/>
</dbReference>
<dbReference type="RefSeq" id="WP_184885306.1">
    <property type="nucleotide sequence ID" value="NZ_BAAAHD010000070.1"/>
</dbReference>
<dbReference type="CDD" id="cd00090">
    <property type="entry name" value="HTH_ARSR"/>
    <property type="match status" value="1"/>
</dbReference>
<dbReference type="AlphaFoldDB" id="A0A7W7MYE3"/>
<dbReference type="PANTHER" id="PTHR33204:SF18">
    <property type="entry name" value="TRANSCRIPTIONAL REGULATORY PROTEIN"/>
    <property type="match status" value="1"/>
</dbReference>
<dbReference type="Gene3D" id="3.30.1050.10">
    <property type="entry name" value="SCP2 sterol-binding domain"/>
    <property type="match status" value="1"/>
</dbReference>
<reference evidence="5" key="3">
    <citation type="submission" date="2023-12" db="EMBL/GenBank/DDBJ databases">
        <authorList>
            <person name="Sun Q."/>
            <person name="Inoue M."/>
        </authorList>
    </citation>
    <scope>NUCLEOTIDE SEQUENCE</scope>
    <source>
        <strain evidence="5">JCM 10667</strain>
    </source>
</reference>
<evidence type="ECO:0000259" key="4">
    <source>
        <dbReference type="PROSITE" id="PS51118"/>
    </source>
</evidence>
<dbReference type="InterPro" id="IPR011991">
    <property type="entry name" value="ArsR-like_HTH"/>
</dbReference>
<dbReference type="SUPFAM" id="SSF55718">
    <property type="entry name" value="SCP-like"/>
    <property type="match status" value="1"/>
</dbReference>
<protein>
    <submittedName>
        <fullName evidence="6">DNA-binding HxlR family transcriptional regulator</fullName>
    </submittedName>
    <submittedName>
        <fullName evidence="5">Winged helix-turn-helix transcriptional regulator</fullName>
    </submittedName>
</protein>
<dbReference type="Pfam" id="PF14864">
    <property type="entry name" value="Alkyl_sulf_C"/>
    <property type="match status" value="1"/>
</dbReference>
<reference evidence="5 8" key="1">
    <citation type="journal article" date="2019" name="Int. J. Syst. Evol. Microbiol.">
        <title>The Global Catalogue of Microorganisms (GCM) 10K type strain sequencing project: providing services to taxonomists for standard genome sequencing and annotation.</title>
        <authorList>
            <consortium name="The Broad Institute Genomics Platform"/>
            <consortium name="The Broad Institute Genome Sequencing Center for Infectious Disease"/>
            <person name="Wu L."/>
            <person name="Ma J."/>
        </authorList>
    </citation>
    <scope>NUCLEOTIDE SEQUENCE [LARGE SCALE GENOMIC DNA]</scope>
    <source>
        <strain evidence="5 8">JCM 10667</strain>
    </source>
</reference>
<sequence>MAGRRKYGDLCGIARALDVVGERWALLMVRELLFGPKRFAVLHRGLAGMSPNVLSQRLRDLEEAGVVRHRELGPPVSARVYELTPRGRDLEPVLLALARWGAHGPLDPSCTAELSVDAMMLALKTTFDDAAAPNMRTRLALRLEDTVFAAEIESRRLRITRTDTPPDTDATLTTAVATFRSLVFSGRPLTDALESGDVQLEGDQALAERFLACFPSP</sequence>
<dbReference type="EMBL" id="BAAAHD010000070">
    <property type="protein sequence ID" value="GAA0591091.1"/>
    <property type="molecule type" value="Genomic_DNA"/>
</dbReference>
<gene>
    <name evidence="6" type="ORF">F4557_004224</name>
    <name evidence="5" type="ORF">GCM10009546_61890</name>
</gene>
<feature type="domain" description="HTH hxlR-type" evidence="4">
    <location>
        <begin position="11"/>
        <end position="109"/>
    </location>
</feature>
<comment type="caution">
    <text evidence="6">The sequence shown here is derived from an EMBL/GenBank/DDBJ whole genome shotgun (WGS) entry which is preliminary data.</text>
</comment>
<dbReference type="SUPFAM" id="SSF46785">
    <property type="entry name" value="Winged helix' DNA-binding domain"/>
    <property type="match status" value="1"/>
</dbReference>
<evidence type="ECO:0000313" key="5">
    <source>
        <dbReference type="EMBL" id="GAA0591091.1"/>
    </source>
</evidence>
<dbReference type="InterPro" id="IPR036388">
    <property type="entry name" value="WH-like_DNA-bd_sf"/>
</dbReference>
<dbReference type="PROSITE" id="PS51118">
    <property type="entry name" value="HTH_HXLR"/>
    <property type="match status" value="1"/>
</dbReference>
<keyword evidence="3" id="KW-0804">Transcription</keyword>
<dbReference type="InterPro" id="IPR036527">
    <property type="entry name" value="SCP2_sterol-bd_dom_sf"/>
</dbReference>
<evidence type="ECO:0000256" key="3">
    <source>
        <dbReference type="ARBA" id="ARBA00023163"/>
    </source>
</evidence>
<dbReference type="EMBL" id="JACHMV010000001">
    <property type="protein sequence ID" value="MBB4775806.1"/>
    <property type="molecule type" value="Genomic_DNA"/>
</dbReference>
<reference evidence="6 7" key="2">
    <citation type="submission" date="2020-08" db="EMBL/GenBank/DDBJ databases">
        <title>Sequencing the genomes of 1000 actinobacteria strains.</title>
        <authorList>
            <person name="Klenk H.-P."/>
        </authorList>
    </citation>
    <scope>NUCLEOTIDE SEQUENCE [LARGE SCALE GENOMIC DNA]</scope>
    <source>
        <strain evidence="6 7">DSM 44772</strain>
    </source>
</reference>
<evidence type="ECO:0000256" key="2">
    <source>
        <dbReference type="ARBA" id="ARBA00023125"/>
    </source>
</evidence>
<dbReference type="PANTHER" id="PTHR33204">
    <property type="entry name" value="TRANSCRIPTIONAL REGULATOR, MARR FAMILY"/>
    <property type="match status" value="1"/>
</dbReference>
<accession>A0A7W7MYE3</accession>
<evidence type="ECO:0000313" key="8">
    <source>
        <dbReference type="Proteomes" id="UP001501427"/>
    </source>
</evidence>
<dbReference type="InterPro" id="IPR036390">
    <property type="entry name" value="WH_DNA-bd_sf"/>
</dbReference>
<keyword evidence="2 6" id="KW-0238">DNA-binding</keyword>
<dbReference type="InterPro" id="IPR029229">
    <property type="entry name" value="Alkyl_sulf_C"/>
</dbReference>
<organism evidence="6 7">
    <name type="scientific">Actinomadura livida</name>
    <dbReference type="NCBI Taxonomy" id="79909"/>
    <lineage>
        <taxon>Bacteria</taxon>
        <taxon>Bacillati</taxon>
        <taxon>Actinomycetota</taxon>
        <taxon>Actinomycetes</taxon>
        <taxon>Streptosporangiales</taxon>
        <taxon>Thermomonosporaceae</taxon>
        <taxon>Actinomadura</taxon>
    </lineage>
</organism>
<proteinExistence type="predicted"/>
<dbReference type="Proteomes" id="UP000549343">
    <property type="component" value="Unassembled WGS sequence"/>
</dbReference>
<dbReference type="Pfam" id="PF01638">
    <property type="entry name" value="HxlR"/>
    <property type="match status" value="1"/>
</dbReference>
<dbReference type="Proteomes" id="UP001501427">
    <property type="component" value="Unassembled WGS sequence"/>
</dbReference>
<keyword evidence="8" id="KW-1185">Reference proteome</keyword>